<evidence type="ECO:0000256" key="1">
    <source>
        <dbReference type="SAM" id="MobiDB-lite"/>
    </source>
</evidence>
<proteinExistence type="predicted"/>
<organism evidence="2 3">
    <name type="scientific">Beauveria bassiana</name>
    <name type="common">White muscardine disease fungus</name>
    <name type="synonym">Tritirachium shiotae</name>
    <dbReference type="NCBI Taxonomy" id="176275"/>
    <lineage>
        <taxon>Eukaryota</taxon>
        <taxon>Fungi</taxon>
        <taxon>Dikarya</taxon>
        <taxon>Ascomycota</taxon>
        <taxon>Pezizomycotina</taxon>
        <taxon>Sordariomycetes</taxon>
        <taxon>Hypocreomycetidae</taxon>
        <taxon>Hypocreales</taxon>
        <taxon>Cordycipitaceae</taxon>
        <taxon>Beauveria</taxon>
    </lineage>
</organism>
<feature type="compositionally biased region" description="Basic and acidic residues" evidence="1">
    <location>
        <begin position="83"/>
        <end position="98"/>
    </location>
</feature>
<protein>
    <submittedName>
        <fullName evidence="2">Uncharacterized protein</fullName>
    </submittedName>
</protein>
<gene>
    <name evidence="2" type="ORF">BM221_007245</name>
</gene>
<sequence>MVRIRNDRKSRDNAKSNQRKPYIQLTTKSFVQLSPNPIRASRKCEAYENKPETNSLAKDCSPAGRAGWPGHNCHRDKKCKREKQKDYDSDSDSDEKMVADTHVRMAGEATAKMRRANFRRCEQRLCYV</sequence>
<accession>A0A2N6NJX4</accession>
<dbReference type="Proteomes" id="UP000235728">
    <property type="component" value="Unassembled WGS sequence"/>
</dbReference>
<feature type="region of interest" description="Disordered" evidence="1">
    <location>
        <begin position="1"/>
        <end position="25"/>
    </location>
</feature>
<dbReference type="EMBL" id="MRVG01000007">
    <property type="protein sequence ID" value="PMB67575.1"/>
    <property type="molecule type" value="Genomic_DNA"/>
</dbReference>
<comment type="caution">
    <text evidence="2">The sequence shown here is derived from an EMBL/GenBank/DDBJ whole genome shotgun (WGS) entry which is preliminary data.</text>
</comment>
<feature type="compositionally biased region" description="Basic and acidic residues" evidence="1">
    <location>
        <begin position="1"/>
        <end position="14"/>
    </location>
</feature>
<feature type="region of interest" description="Disordered" evidence="1">
    <location>
        <begin position="53"/>
        <end position="98"/>
    </location>
</feature>
<feature type="compositionally biased region" description="Basic residues" evidence="1">
    <location>
        <begin position="72"/>
        <end position="82"/>
    </location>
</feature>
<evidence type="ECO:0000313" key="3">
    <source>
        <dbReference type="Proteomes" id="UP000235728"/>
    </source>
</evidence>
<dbReference type="AlphaFoldDB" id="A0A2N6NJX4"/>
<evidence type="ECO:0000313" key="2">
    <source>
        <dbReference type="EMBL" id="PMB67575.1"/>
    </source>
</evidence>
<name>A0A2N6NJX4_BEABA</name>
<reference evidence="2 3" key="1">
    <citation type="journal article" date="2016" name="Appl. Microbiol. Biotechnol.">
        <title>Characterization of T-DNA insertion mutants with decreased virulence in the entomopathogenic fungus Beauveria bassiana JEF-007.</title>
        <authorList>
            <person name="Kim S."/>
            <person name="Lee S.J."/>
            <person name="Nai Y.S."/>
            <person name="Yu J.S."/>
            <person name="Lee M.R."/>
            <person name="Yang Y.T."/>
            <person name="Kim J.S."/>
        </authorList>
    </citation>
    <scope>NUCLEOTIDE SEQUENCE [LARGE SCALE GENOMIC DNA]</scope>
    <source>
        <strain evidence="2 3">JEF-007</strain>
    </source>
</reference>